<dbReference type="OrthoDB" id="530906at2759"/>
<dbReference type="eggNOG" id="ENOG502SAII">
    <property type="taxonomic scope" value="Eukaryota"/>
</dbReference>
<organism evidence="4">
    <name type="scientific">Volvox carteri f. nagariensis</name>
    <dbReference type="NCBI Taxonomy" id="3068"/>
    <lineage>
        <taxon>Eukaryota</taxon>
        <taxon>Viridiplantae</taxon>
        <taxon>Chlorophyta</taxon>
        <taxon>core chlorophytes</taxon>
        <taxon>Chlorophyceae</taxon>
        <taxon>CS clade</taxon>
        <taxon>Chlamydomonadales</taxon>
        <taxon>Volvocaceae</taxon>
        <taxon>Volvox</taxon>
    </lineage>
</organism>
<dbReference type="Proteomes" id="UP000001058">
    <property type="component" value="Unassembled WGS sequence"/>
</dbReference>
<feature type="region of interest" description="Disordered" evidence="1">
    <location>
        <begin position="68"/>
        <end position="101"/>
    </location>
</feature>
<feature type="domain" description="Coenzyme Q-binding protein COQ10 START" evidence="2">
    <location>
        <begin position="121"/>
        <end position="247"/>
    </location>
</feature>
<gene>
    <name evidence="3" type="ORF">VOLCADRAFT_107511</name>
</gene>
<dbReference type="SUPFAM" id="SSF55961">
    <property type="entry name" value="Bet v1-like"/>
    <property type="match status" value="1"/>
</dbReference>
<dbReference type="InterPro" id="IPR005031">
    <property type="entry name" value="COQ10_START"/>
</dbReference>
<dbReference type="AlphaFoldDB" id="D8UEG8"/>
<dbReference type="Pfam" id="PF03364">
    <property type="entry name" value="Polyketide_cyc"/>
    <property type="match status" value="1"/>
</dbReference>
<reference evidence="3 4" key="1">
    <citation type="journal article" date="2010" name="Science">
        <title>Genomic analysis of organismal complexity in the multicellular green alga Volvox carteri.</title>
        <authorList>
            <person name="Prochnik S.E."/>
            <person name="Umen J."/>
            <person name="Nedelcu A.M."/>
            <person name="Hallmann A."/>
            <person name="Miller S.M."/>
            <person name="Nishii I."/>
            <person name="Ferris P."/>
            <person name="Kuo A."/>
            <person name="Mitros T."/>
            <person name="Fritz-Laylin L.K."/>
            <person name="Hellsten U."/>
            <person name="Chapman J."/>
            <person name="Simakov O."/>
            <person name="Rensing S.A."/>
            <person name="Terry A."/>
            <person name="Pangilinan J."/>
            <person name="Kapitonov V."/>
            <person name="Jurka J."/>
            <person name="Salamov A."/>
            <person name="Shapiro H."/>
            <person name="Schmutz J."/>
            <person name="Grimwood J."/>
            <person name="Lindquist E."/>
            <person name="Lucas S."/>
            <person name="Grigoriev I.V."/>
            <person name="Schmitt R."/>
            <person name="Kirk D."/>
            <person name="Rokhsar D.S."/>
        </authorList>
    </citation>
    <scope>NUCLEOTIDE SEQUENCE [LARGE SCALE GENOMIC DNA]</scope>
    <source>
        <strain evidence="4">f. Nagariensis / Eve</strain>
    </source>
</reference>
<feature type="region of interest" description="Disordered" evidence="1">
    <location>
        <begin position="1"/>
        <end position="29"/>
    </location>
</feature>
<dbReference type="Gene3D" id="3.30.530.20">
    <property type="match status" value="1"/>
</dbReference>
<dbReference type="InParanoid" id="D8UEG8"/>
<evidence type="ECO:0000313" key="3">
    <source>
        <dbReference type="EMBL" id="EFJ41841.1"/>
    </source>
</evidence>
<dbReference type="STRING" id="3068.D8UEG8"/>
<dbReference type="RefSeq" id="XP_002957039.1">
    <property type="nucleotide sequence ID" value="XM_002956993.1"/>
</dbReference>
<feature type="compositionally biased region" description="Low complexity" evidence="1">
    <location>
        <begin position="89"/>
        <end position="101"/>
    </location>
</feature>
<proteinExistence type="predicted"/>
<evidence type="ECO:0000259" key="2">
    <source>
        <dbReference type="Pfam" id="PF03364"/>
    </source>
</evidence>
<dbReference type="PANTHER" id="PTHR31385:SF1">
    <property type="entry name" value="PUTATIVE (DUF220)-RELATED"/>
    <property type="match status" value="1"/>
</dbReference>
<dbReference type="PANTHER" id="PTHR31385">
    <property type="entry name" value="PUTATIVE (DUF220)-RELATED"/>
    <property type="match status" value="1"/>
</dbReference>
<accession>D8UEG8</accession>
<feature type="compositionally biased region" description="Acidic residues" evidence="1">
    <location>
        <begin position="79"/>
        <end position="88"/>
    </location>
</feature>
<protein>
    <recommendedName>
        <fullName evidence="2">Coenzyme Q-binding protein COQ10 START domain-containing protein</fullName>
    </recommendedName>
</protein>
<dbReference type="EMBL" id="GL378389">
    <property type="protein sequence ID" value="EFJ41841.1"/>
    <property type="molecule type" value="Genomic_DNA"/>
</dbReference>
<keyword evidence="4" id="KW-1185">Reference proteome</keyword>
<dbReference type="InterPro" id="IPR023393">
    <property type="entry name" value="START-like_dom_sf"/>
</dbReference>
<evidence type="ECO:0000256" key="1">
    <source>
        <dbReference type="SAM" id="MobiDB-lite"/>
    </source>
</evidence>
<dbReference type="GeneID" id="9622849"/>
<evidence type="ECO:0000313" key="4">
    <source>
        <dbReference type="Proteomes" id="UP000001058"/>
    </source>
</evidence>
<feature type="compositionally biased region" description="Polar residues" evidence="1">
    <location>
        <begin position="1"/>
        <end position="15"/>
    </location>
</feature>
<dbReference type="KEGG" id="vcn:VOLCADRAFT_107511"/>
<sequence length="286" mass="30984">MLATDSTIRSGTNHANRGPPKARLPGYLPRQRRDNLQCTHKHTVPHVSQTVSRLCASRAETVQQLLVEIPETSRPASAADDEDLDELEAGPGPQSSGSAGPDVSFVSLVDGKYTVRGTLLLPASAAQVYGMLTDYENCHRVFRNIASSQVVRPAAGSVGLQVVQSCRWKFLAFSGTFKVQLGVSEDLDSGTLLFSLVQSNFMRDFEGRWTVRPADPPATASEAAAGDQEWCEVEHQLSVVPSVPVPPPVSYYTRSIFVRQVEGILADLQRAVLTGARGAQLERIEA</sequence>
<name>D8UEG8_VOLCA</name>